<evidence type="ECO:0000256" key="5">
    <source>
        <dbReference type="ARBA" id="ARBA00022989"/>
    </source>
</evidence>
<dbReference type="Pfam" id="PF13677">
    <property type="entry name" value="MotB_plug"/>
    <property type="match status" value="1"/>
</dbReference>
<feature type="domain" description="OmpA-like" evidence="8">
    <location>
        <begin position="133"/>
        <end position="256"/>
    </location>
</feature>
<keyword evidence="6 7" id="KW-0472">Membrane</keyword>
<dbReference type="CDD" id="cd07185">
    <property type="entry name" value="OmpA_C-like"/>
    <property type="match status" value="1"/>
</dbReference>
<dbReference type="GO" id="GO:0005886">
    <property type="term" value="C:plasma membrane"/>
    <property type="evidence" value="ECO:0007669"/>
    <property type="project" value="UniProtKB-SubCell"/>
</dbReference>
<dbReference type="EMBL" id="KM886868">
    <property type="protein sequence ID" value="AJA34214.1"/>
    <property type="molecule type" value="Genomic_DNA"/>
</dbReference>
<evidence type="ECO:0000256" key="3">
    <source>
        <dbReference type="ARBA" id="ARBA00022475"/>
    </source>
</evidence>
<sequence length="261" mass="29048">MRKRKRTEDHTDEGWLLPYSDMLTLLLALFIVLFAMTKVDGKKFQEFKSEFGTILSTHSTGDGKAILSTQQEQSSNKSAVIKPKALSAAQQSEKEEQTQQKIENTHLQQIKSQLQDNLKAAGLTSNVKVALQGDGLHITMDSSILFDSGSAELDNDIKNNLNSLSNPLRMVSGNPIIITGYTDNVPIRKSAVYKSNWELSSARAISVMNYFVANNVFNQQDVSIQAFAENHPKESNATAAGRAKNRRVEILIQRIYSTKQN</sequence>
<evidence type="ECO:0000259" key="8">
    <source>
        <dbReference type="PROSITE" id="PS51123"/>
    </source>
</evidence>
<accession>A0A0A7RHY1</accession>
<gene>
    <name evidence="9" type="primary">motB</name>
</gene>
<dbReference type="AlphaFoldDB" id="A0A0A7RHY1"/>
<dbReference type="SUPFAM" id="SSF103088">
    <property type="entry name" value="OmpA-like"/>
    <property type="match status" value="1"/>
</dbReference>
<evidence type="ECO:0000256" key="4">
    <source>
        <dbReference type="ARBA" id="ARBA00022692"/>
    </source>
</evidence>
<dbReference type="InterPro" id="IPR006665">
    <property type="entry name" value="OmpA-like"/>
</dbReference>
<evidence type="ECO:0000256" key="1">
    <source>
        <dbReference type="ARBA" id="ARBA00004162"/>
    </source>
</evidence>
<dbReference type="InterPro" id="IPR050330">
    <property type="entry name" value="Bact_OuterMem_StrucFunc"/>
</dbReference>
<dbReference type="Gene3D" id="3.30.1330.60">
    <property type="entry name" value="OmpA-like domain"/>
    <property type="match status" value="1"/>
</dbReference>
<organism evidence="9">
    <name type="scientific">Liquorilactobacillus oeni</name>
    <dbReference type="NCBI Taxonomy" id="303241"/>
    <lineage>
        <taxon>Bacteria</taxon>
        <taxon>Bacillati</taxon>
        <taxon>Bacillota</taxon>
        <taxon>Bacilli</taxon>
        <taxon>Lactobacillales</taxon>
        <taxon>Lactobacillaceae</taxon>
        <taxon>Liquorilactobacillus</taxon>
    </lineage>
</organism>
<comment type="similarity">
    <text evidence="2">Belongs to the MotB family.</text>
</comment>
<evidence type="ECO:0000313" key="9">
    <source>
        <dbReference type="EMBL" id="AJA34214.1"/>
    </source>
</evidence>
<evidence type="ECO:0000256" key="6">
    <source>
        <dbReference type="ARBA" id="ARBA00023136"/>
    </source>
</evidence>
<dbReference type="InterPro" id="IPR025713">
    <property type="entry name" value="MotB-like_N_dom"/>
</dbReference>
<reference evidence="9" key="1">
    <citation type="journal article" date="2014" name="Appl. Environ. Microbiol.">
        <title>Detection and genomic characterization of motility in Lactobacillus curvatus: confirmation of motility in a species outside the Lactobacillus salivarius clade.</title>
        <authorList>
            <person name="Cousin F.J."/>
            <person name="Lynch S.M."/>
            <person name="Harris H.M."/>
            <person name="McCann A."/>
            <person name="Lynch D.B."/>
            <person name="Neville B.A."/>
            <person name="Irisawa T."/>
            <person name="Okada S."/>
            <person name="Endo A."/>
            <person name="O'Toole P.W."/>
        </authorList>
    </citation>
    <scope>NUCLEOTIDE SEQUENCE</scope>
    <source>
        <strain evidence="9">DSM 19972</strain>
    </source>
</reference>
<keyword evidence="5" id="KW-1133">Transmembrane helix</keyword>
<evidence type="ECO:0000256" key="2">
    <source>
        <dbReference type="ARBA" id="ARBA00008914"/>
    </source>
</evidence>
<proteinExistence type="inferred from homology"/>
<comment type="subcellular location">
    <subcellularLocation>
        <location evidence="1">Cell membrane</location>
        <topology evidence="1">Single-pass membrane protein</topology>
    </subcellularLocation>
</comment>
<dbReference type="PROSITE" id="PS51123">
    <property type="entry name" value="OMPA_2"/>
    <property type="match status" value="1"/>
</dbReference>
<keyword evidence="3" id="KW-1003">Cell membrane</keyword>
<dbReference type="Pfam" id="PF00691">
    <property type="entry name" value="OmpA"/>
    <property type="match status" value="1"/>
</dbReference>
<keyword evidence="4" id="KW-0812">Transmembrane</keyword>
<evidence type="ECO:0000256" key="7">
    <source>
        <dbReference type="PROSITE-ProRule" id="PRU00473"/>
    </source>
</evidence>
<protein>
    <submittedName>
        <fullName evidence="9">Chemotaxis protein MotB</fullName>
    </submittedName>
</protein>
<name>A0A0A7RHY1_9LACO</name>
<dbReference type="PANTHER" id="PTHR30329">
    <property type="entry name" value="STATOR ELEMENT OF FLAGELLAR MOTOR COMPLEX"/>
    <property type="match status" value="1"/>
</dbReference>
<dbReference type="PANTHER" id="PTHR30329:SF21">
    <property type="entry name" value="LIPOPROTEIN YIAD-RELATED"/>
    <property type="match status" value="1"/>
</dbReference>
<dbReference type="InterPro" id="IPR036737">
    <property type="entry name" value="OmpA-like_sf"/>
</dbReference>